<feature type="binding site" evidence="8">
    <location>
        <position position="186"/>
    </location>
    <ligand>
        <name>Zn(2+)</name>
        <dbReference type="ChEBI" id="CHEBI:29105"/>
    </ligand>
</feature>
<keyword evidence="5 8" id="KW-0862">Zinc</keyword>
<dbReference type="AlphaFoldDB" id="A0A5J5RFZ6"/>
<sequence length="306" mass="34702">MAWLIRFKARSLASATRPLRDTLDSYRCSQSHFSGFTTDDSVRSFPRKWLCSKAMRLNDVDDIQSRSSSSPEITRPSVSASSNSLGVGLQERFLSFKHHKYLEELEHFETLKEAQTPKFMVIACADSRVCPSTILGFRPGEAFMIRNVANLVPPLQKGPSETNAALEFAVKTLQVENILIIGHSCCGGIQTLMSMQDNSDSSFIKTWVTNGKNAKLTTEFAANHLSFDQQCRLYDNYIELVLQESINMSLMNLLTVRIKVKKELLFVHGGYYDFLNCTFEKWTLDSKGGSDEEKGRFFVKDQQLWC</sequence>
<dbReference type="EC" id="4.2.1.1" evidence="3 9"/>
<feature type="binding site" evidence="8">
    <location>
        <position position="183"/>
    </location>
    <ligand>
        <name>Zn(2+)</name>
        <dbReference type="ChEBI" id="CHEBI:29105"/>
    </ligand>
</feature>
<evidence type="ECO:0000256" key="9">
    <source>
        <dbReference type="RuleBase" id="RU003956"/>
    </source>
</evidence>
<evidence type="ECO:0000256" key="4">
    <source>
        <dbReference type="ARBA" id="ARBA00022799"/>
    </source>
</evidence>
<feature type="binding site" evidence="8">
    <location>
        <position position="124"/>
    </location>
    <ligand>
        <name>Zn(2+)</name>
        <dbReference type="ChEBI" id="CHEBI:29105"/>
    </ligand>
</feature>
<feature type="region of interest" description="Disordered" evidence="10">
    <location>
        <begin position="63"/>
        <end position="83"/>
    </location>
</feature>
<dbReference type="SUPFAM" id="SSF53056">
    <property type="entry name" value="beta-carbonic anhydrase, cab"/>
    <property type="match status" value="1"/>
</dbReference>
<dbReference type="InterPro" id="IPR001765">
    <property type="entry name" value="Carbonic_anhydrase"/>
</dbReference>
<keyword evidence="8" id="KW-0479">Metal-binding</keyword>
<evidence type="ECO:0000256" key="7">
    <source>
        <dbReference type="ARBA" id="ARBA00048348"/>
    </source>
</evidence>
<feature type="binding site" evidence="8">
    <location>
        <position position="126"/>
    </location>
    <ligand>
        <name>Zn(2+)</name>
        <dbReference type="ChEBI" id="CHEBI:29105"/>
    </ligand>
</feature>
<keyword evidence="6 9" id="KW-0456">Lyase</keyword>
<reference evidence="12" key="1">
    <citation type="journal article" date="2020" name="Nat. Genet.">
        <title>Genomic diversifications of five Gossypium allopolyploid species and their impact on cotton improvement.</title>
        <authorList>
            <person name="Chen Z.J."/>
            <person name="Sreedasyam A."/>
            <person name="Ando A."/>
            <person name="Song Q."/>
            <person name="De Santiago L.M."/>
            <person name="Hulse-Kemp A.M."/>
            <person name="Ding M."/>
            <person name="Ye W."/>
            <person name="Kirkbride R.C."/>
            <person name="Jenkins J."/>
            <person name="Plott C."/>
            <person name="Lovell J."/>
            <person name="Lin Y.M."/>
            <person name="Vaughn R."/>
            <person name="Liu B."/>
            <person name="Simpson S."/>
            <person name="Scheffler B.E."/>
            <person name="Wen L."/>
            <person name="Saski C.A."/>
            <person name="Grover C.E."/>
            <person name="Hu G."/>
            <person name="Conover J.L."/>
            <person name="Carlson J.W."/>
            <person name="Shu S."/>
            <person name="Boston L.B."/>
            <person name="Williams M."/>
            <person name="Peterson D.G."/>
            <person name="McGee K."/>
            <person name="Jones D.C."/>
            <person name="Wendel J.F."/>
            <person name="Stelly D.M."/>
            <person name="Grimwood J."/>
            <person name="Schmutz J."/>
        </authorList>
    </citation>
    <scope>NUCLEOTIDE SEQUENCE [LARGE SCALE GENOMIC DNA]</scope>
    <source>
        <strain evidence="12">cv. 3-79</strain>
    </source>
</reference>
<dbReference type="SMART" id="SM00947">
    <property type="entry name" value="Pro_CA"/>
    <property type="match status" value="1"/>
</dbReference>
<protein>
    <recommendedName>
        <fullName evidence="3 9">Carbonic anhydrase</fullName>
        <ecNumber evidence="3 9">4.2.1.1</ecNumber>
    </recommendedName>
    <alternativeName>
        <fullName evidence="9">Carbonate dehydratase</fullName>
    </alternativeName>
</protein>
<dbReference type="PANTHER" id="PTHR11002">
    <property type="entry name" value="CARBONIC ANHYDRASE"/>
    <property type="match status" value="1"/>
</dbReference>
<dbReference type="Gene3D" id="3.40.1050.10">
    <property type="entry name" value="Carbonic anhydrase"/>
    <property type="match status" value="1"/>
</dbReference>
<dbReference type="PANTHER" id="PTHR11002:SF19">
    <property type="entry name" value="BETA CARBONIC ANHYDRASE 6, MITOCHONDRIAL"/>
    <property type="match status" value="1"/>
</dbReference>
<gene>
    <name evidence="11" type="ORF">ES319_D05G232000v1</name>
</gene>
<dbReference type="Proteomes" id="UP000327439">
    <property type="component" value="Chromosome D05"/>
</dbReference>
<dbReference type="GO" id="GO:0004089">
    <property type="term" value="F:carbonate dehydratase activity"/>
    <property type="evidence" value="ECO:0007669"/>
    <property type="project" value="UniProtKB-UniRule"/>
</dbReference>
<dbReference type="GO" id="GO:0008270">
    <property type="term" value="F:zinc ion binding"/>
    <property type="evidence" value="ECO:0007669"/>
    <property type="project" value="UniProtKB-UniRule"/>
</dbReference>
<dbReference type="CDD" id="cd00884">
    <property type="entry name" value="beta_CA_cladeB"/>
    <property type="match status" value="1"/>
</dbReference>
<dbReference type="EMBL" id="CM018219">
    <property type="protein sequence ID" value="KAB2030445.1"/>
    <property type="molecule type" value="Genomic_DNA"/>
</dbReference>
<evidence type="ECO:0000313" key="11">
    <source>
        <dbReference type="EMBL" id="KAB2030445.1"/>
    </source>
</evidence>
<evidence type="ECO:0000256" key="3">
    <source>
        <dbReference type="ARBA" id="ARBA00012925"/>
    </source>
</evidence>
<evidence type="ECO:0000256" key="5">
    <source>
        <dbReference type="ARBA" id="ARBA00022833"/>
    </source>
</evidence>
<proteinExistence type="inferred from homology"/>
<comment type="function">
    <text evidence="1 9">Reversible hydration of carbon dioxide.</text>
</comment>
<evidence type="ECO:0000256" key="10">
    <source>
        <dbReference type="SAM" id="MobiDB-lite"/>
    </source>
</evidence>
<name>A0A5J5RFZ6_GOSBA</name>
<dbReference type="PROSITE" id="PS00705">
    <property type="entry name" value="PROK_CO2_ANHYDRASE_2"/>
    <property type="match status" value="1"/>
</dbReference>
<accession>A0A5J5RFZ6</accession>
<dbReference type="PROSITE" id="PS00704">
    <property type="entry name" value="PROK_CO2_ANHYDRASE_1"/>
    <property type="match status" value="1"/>
</dbReference>
<keyword evidence="4" id="KW-0702">S-nitrosylation</keyword>
<keyword evidence="12" id="KW-1185">Reference proteome</keyword>
<dbReference type="InterPro" id="IPR015892">
    <property type="entry name" value="Carbonic_anhydrase_CS"/>
</dbReference>
<comment type="catalytic activity">
    <reaction evidence="7 9">
        <text>hydrogencarbonate + H(+) = CO2 + H2O</text>
        <dbReference type="Rhea" id="RHEA:10748"/>
        <dbReference type="ChEBI" id="CHEBI:15377"/>
        <dbReference type="ChEBI" id="CHEBI:15378"/>
        <dbReference type="ChEBI" id="CHEBI:16526"/>
        <dbReference type="ChEBI" id="CHEBI:17544"/>
        <dbReference type="EC" id="4.2.1.1"/>
    </reaction>
</comment>
<comment type="cofactor">
    <cofactor evidence="8">
        <name>Zn(2+)</name>
        <dbReference type="ChEBI" id="CHEBI:29105"/>
    </cofactor>
    <text evidence="8">Binds 1 zinc ion per subunit.</text>
</comment>
<evidence type="ECO:0000313" key="12">
    <source>
        <dbReference type="Proteomes" id="UP000327439"/>
    </source>
</evidence>
<evidence type="ECO:0000256" key="1">
    <source>
        <dbReference type="ARBA" id="ARBA00002904"/>
    </source>
</evidence>
<dbReference type="InterPro" id="IPR036874">
    <property type="entry name" value="Carbonic_anhydrase_sf"/>
</dbReference>
<evidence type="ECO:0000256" key="2">
    <source>
        <dbReference type="ARBA" id="ARBA00006217"/>
    </source>
</evidence>
<dbReference type="Pfam" id="PF00484">
    <property type="entry name" value="Pro_CA"/>
    <property type="match status" value="1"/>
</dbReference>
<dbReference type="InterPro" id="IPR045066">
    <property type="entry name" value="Beta_CA_cladeB"/>
</dbReference>
<evidence type="ECO:0000256" key="8">
    <source>
        <dbReference type="PIRSR" id="PIRSR601765-1"/>
    </source>
</evidence>
<dbReference type="FunFam" id="3.40.1050.10:FF:000003">
    <property type="entry name" value="Carbonic anhydrase"/>
    <property type="match status" value="1"/>
</dbReference>
<evidence type="ECO:0000256" key="6">
    <source>
        <dbReference type="ARBA" id="ARBA00023239"/>
    </source>
</evidence>
<dbReference type="OrthoDB" id="10248475at2759"/>
<feature type="compositionally biased region" description="Polar residues" evidence="10">
    <location>
        <begin position="65"/>
        <end position="83"/>
    </location>
</feature>
<comment type="similarity">
    <text evidence="2 9">Belongs to the beta-class carbonic anhydrase family.</text>
</comment>
<dbReference type="GO" id="GO:0015976">
    <property type="term" value="P:carbon utilization"/>
    <property type="evidence" value="ECO:0007669"/>
    <property type="project" value="InterPro"/>
</dbReference>
<organism evidence="11 12">
    <name type="scientific">Gossypium barbadense</name>
    <name type="common">Sea Island cotton</name>
    <name type="synonym">Hibiscus barbadensis</name>
    <dbReference type="NCBI Taxonomy" id="3634"/>
    <lineage>
        <taxon>Eukaryota</taxon>
        <taxon>Viridiplantae</taxon>
        <taxon>Streptophyta</taxon>
        <taxon>Embryophyta</taxon>
        <taxon>Tracheophyta</taxon>
        <taxon>Spermatophyta</taxon>
        <taxon>Magnoliopsida</taxon>
        <taxon>eudicotyledons</taxon>
        <taxon>Gunneridae</taxon>
        <taxon>Pentapetalae</taxon>
        <taxon>rosids</taxon>
        <taxon>malvids</taxon>
        <taxon>Malvales</taxon>
        <taxon>Malvaceae</taxon>
        <taxon>Malvoideae</taxon>
        <taxon>Gossypium</taxon>
    </lineage>
</organism>